<accession>A0A0G0D059</accession>
<protein>
    <recommendedName>
        <fullName evidence="4">Histidine kinase N-terminal 7TM region domain-containing protein</fullName>
    </recommendedName>
</protein>
<evidence type="ECO:0000313" key="2">
    <source>
        <dbReference type="EMBL" id="KKP87634.1"/>
    </source>
</evidence>
<dbReference type="AlphaFoldDB" id="A0A0G0D059"/>
<gene>
    <name evidence="2" type="ORF">UR91_C0043G0001</name>
</gene>
<feature type="transmembrane region" description="Helical" evidence="1">
    <location>
        <begin position="80"/>
        <end position="105"/>
    </location>
</feature>
<feature type="transmembrane region" description="Helical" evidence="1">
    <location>
        <begin position="155"/>
        <end position="173"/>
    </location>
</feature>
<dbReference type="EMBL" id="LBQZ01000043">
    <property type="protein sequence ID" value="KKP87634.1"/>
    <property type="molecule type" value="Genomic_DNA"/>
</dbReference>
<keyword evidence="1" id="KW-1133">Transmembrane helix</keyword>
<feature type="transmembrane region" description="Helical" evidence="1">
    <location>
        <begin position="117"/>
        <end position="135"/>
    </location>
</feature>
<feature type="transmembrane region" description="Helical" evidence="1">
    <location>
        <begin position="20"/>
        <end position="41"/>
    </location>
</feature>
<evidence type="ECO:0000256" key="1">
    <source>
        <dbReference type="SAM" id="Phobius"/>
    </source>
</evidence>
<keyword evidence="1" id="KW-0812">Transmembrane</keyword>
<proteinExistence type="predicted"/>
<keyword evidence="1" id="KW-0472">Membrane</keyword>
<name>A0A0G0D059_9BACT</name>
<sequence length="193" mass="22621">MICYLFPEPVYFFFSSDVPVLLYYAHIPVAVITLFVGFYVFWSNKQLLLNRLLFAISVLFSFWIIINLITWTNIHSSFILFAWSFFSLISVLIAILCIYFIYVFLEKKDISIRLKAIFLTLFFPVVFFASTSFNLSGFNITNCDAFEFAQLPFKLYYTLLEVLAMIWILVLLIQKYRTATSDFRNQIILMGVG</sequence>
<reference evidence="2 3" key="1">
    <citation type="journal article" date="2015" name="Nature">
        <title>rRNA introns, odd ribosomes, and small enigmatic genomes across a large radiation of phyla.</title>
        <authorList>
            <person name="Brown C.T."/>
            <person name="Hug L.A."/>
            <person name="Thomas B.C."/>
            <person name="Sharon I."/>
            <person name="Castelle C.J."/>
            <person name="Singh A."/>
            <person name="Wilkins M.J."/>
            <person name="Williams K.H."/>
            <person name="Banfield J.F."/>
        </authorList>
    </citation>
    <scope>NUCLEOTIDE SEQUENCE [LARGE SCALE GENOMIC DNA]</scope>
</reference>
<evidence type="ECO:0008006" key="4">
    <source>
        <dbReference type="Google" id="ProtNLM"/>
    </source>
</evidence>
<feature type="transmembrane region" description="Helical" evidence="1">
    <location>
        <begin position="53"/>
        <end position="74"/>
    </location>
</feature>
<dbReference type="Proteomes" id="UP000034798">
    <property type="component" value="Unassembled WGS sequence"/>
</dbReference>
<feature type="non-terminal residue" evidence="2">
    <location>
        <position position="193"/>
    </location>
</feature>
<evidence type="ECO:0000313" key="3">
    <source>
        <dbReference type="Proteomes" id="UP000034798"/>
    </source>
</evidence>
<comment type="caution">
    <text evidence="2">The sequence shown here is derived from an EMBL/GenBank/DDBJ whole genome shotgun (WGS) entry which is preliminary data.</text>
</comment>
<organism evidence="2 3">
    <name type="scientific">Candidatus Nomurabacteria bacterium GW2011_GWC2_35_8</name>
    <dbReference type="NCBI Taxonomy" id="1618752"/>
    <lineage>
        <taxon>Bacteria</taxon>
        <taxon>Candidatus Nomuraibacteriota</taxon>
    </lineage>
</organism>